<protein>
    <submittedName>
        <fullName evidence="2">Uncharacterized protein</fullName>
    </submittedName>
</protein>
<gene>
    <name evidence="2" type="ORF">METZ01_LOCUS119181</name>
</gene>
<accession>A0A381XQ48</accession>
<evidence type="ECO:0000313" key="2">
    <source>
        <dbReference type="EMBL" id="SVA66327.1"/>
    </source>
</evidence>
<evidence type="ECO:0000256" key="1">
    <source>
        <dbReference type="SAM" id="MobiDB-lite"/>
    </source>
</evidence>
<sequence length="55" mass="6060">VNTGDIDSKPSSVASPPNNPAKTPPREDAKNHIPIIWPRYLLGEYFEKADKPTGE</sequence>
<reference evidence="2" key="1">
    <citation type="submission" date="2018-05" db="EMBL/GenBank/DDBJ databases">
        <authorList>
            <person name="Lanie J.A."/>
            <person name="Ng W.-L."/>
            <person name="Kazmierczak K.M."/>
            <person name="Andrzejewski T.M."/>
            <person name="Davidsen T.M."/>
            <person name="Wayne K.J."/>
            <person name="Tettelin H."/>
            <person name="Glass J.I."/>
            <person name="Rusch D."/>
            <person name="Podicherti R."/>
            <person name="Tsui H.-C.T."/>
            <person name="Winkler M.E."/>
        </authorList>
    </citation>
    <scope>NUCLEOTIDE SEQUENCE</scope>
</reference>
<dbReference type="AlphaFoldDB" id="A0A381XQ48"/>
<feature type="non-terminal residue" evidence="2">
    <location>
        <position position="55"/>
    </location>
</feature>
<feature type="non-terminal residue" evidence="2">
    <location>
        <position position="1"/>
    </location>
</feature>
<dbReference type="EMBL" id="UINC01015817">
    <property type="protein sequence ID" value="SVA66327.1"/>
    <property type="molecule type" value="Genomic_DNA"/>
</dbReference>
<name>A0A381XQ48_9ZZZZ</name>
<proteinExistence type="predicted"/>
<feature type="region of interest" description="Disordered" evidence="1">
    <location>
        <begin position="1"/>
        <end position="32"/>
    </location>
</feature>
<organism evidence="2">
    <name type="scientific">marine metagenome</name>
    <dbReference type="NCBI Taxonomy" id="408172"/>
    <lineage>
        <taxon>unclassified sequences</taxon>
        <taxon>metagenomes</taxon>
        <taxon>ecological metagenomes</taxon>
    </lineage>
</organism>